<feature type="chain" id="PRO_5020689108" evidence="2">
    <location>
        <begin position="23"/>
        <end position="286"/>
    </location>
</feature>
<feature type="compositionally biased region" description="Basic residues" evidence="1">
    <location>
        <begin position="274"/>
        <end position="286"/>
    </location>
</feature>
<evidence type="ECO:0000313" key="3">
    <source>
        <dbReference type="EMBL" id="TIX51366.1"/>
    </source>
</evidence>
<gene>
    <name evidence="3" type="ORF">E5222_02555</name>
</gene>
<evidence type="ECO:0000256" key="2">
    <source>
        <dbReference type="SAM" id="SignalP"/>
    </source>
</evidence>
<keyword evidence="2" id="KW-0732">Signal</keyword>
<reference evidence="3 4" key="1">
    <citation type="submission" date="2019-04" db="EMBL/GenBank/DDBJ databases">
        <title>Altererythrobacter aquimixticola sp. nov., isolated from sediment of junction between the ocean and a freshwater spring.</title>
        <authorList>
            <person name="Yoon J.-H."/>
        </authorList>
    </citation>
    <scope>NUCLEOTIDE SEQUENCE [LARGE SCALE GENOMIC DNA]</scope>
    <source>
        <strain evidence="3 4">SSKS-13</strain>
    </source>
</reference>
<keyword evidence="4" id="KW-1185">Reference proteome</keyword>
<protein>
    <submittedName>
        <fullName evidence="3">ABC transporter</fullName>
    </submittedName>
</protein>
<name>A0A4T3F2E7_9SPHN</name>
<proteinExistence type="predicted"/>
<feature type="signal peptide" evidence="2">
    <location>
        <begin position="1"/>
        <end position="22"/>
    </location>
</feature>
<dbReference type="Proteomes" id="UP000309389">
    <property type="component" value="Unassembled WGS sequence"/>
</dbReference>
<comment type="caution">
    <text evidence="3">The sequence shown here is derived from an EMBL/GenBank/DDBJ whole genome shotgun (WGS) entry which is preliminary data.</text>
</comment>
<sequence>MIRPFAGLAAIAVLAGPTPLSAEEAPERAVLAAPAQRPVLALMGTVPIYWGEADGLSEVINGDAPKHWARAFLEQDFQLAPLDFLTAEALSSHKYLLMAQPRALAAEENVAVDRWVRDGGKLLLFADPMMTGESRFSIGDRRRAQDVALLSPILARWGLELTFAEGQSLGLTTIAHGEAQLPVNLPGRFVPHEDRFECVVSAGGLIAHCAIETGEVMLVADAAMLDVAGPWPGAEAGLAHLYSHIFGPLRENAGHGAHEATHTLQQGGNSRDSAHRHEHRGVRSPP</sequence>
<accession>A0A4T3F2E7</accession>
<evidence type="ECO:0000256" key="1">
    <source>
        <dbReference type="SAM" id="MobiDB-lite"/>
    </source>
</evidence>
<dbReference type="OrthoDB" id="7390937at2"/>
<feature type="region of interest" description="Disordered" evidence="1">
    <location>
        <begin position="263"/>
        <end position="286"/>
    </location>
</feature>
<evidence type="ECO:0000313" key="4">
    <source>
        <dbReference type="Proteomes" id="UP000309389"/>
    </source>
</evidence>
<dbReference type="AlphaFoldDB" id="A0A4T3F2E7"/>
<dbReference type="RefSeq" id="WP_136692151.1">
    <property type="nucleotide sequence ID" value="NZ_SSHH01000001.1"/>
</dbReference>
<dbReference type="EMBL" id="SSHH01000001">
    <property type="protein sequence ID" value="TIX51366.1"/>
    <property type="molecule type" value="Genomic_DNA"/>
</dbReference>
<organism evidence="3 4">
    <name type="scientific">Alteraurantiacibacter aquimixticola</name>
    <dbReference type="NCBI Taxonomy" id="2489173"/>
    <lineage>
        <taxon>Bacteria</taxon>
        <taxon>Pseudomonadati</taxon>
        <taxon>Pseudomonadota</taxon>
        <taxon>Alphaproteobacteria</taxon>
        <taxon>Sphingomonadales</taxon>
        <taxon>Erythrobacteraceae</taxon>
        <taxon>Alteraurantiacibacter</taxon>
    </lineage>
</organism>